<reference evidence="2 3" key="1">
    <citation type="submission" date="2020-09" db="EMBL/GenBank/DDBJ databases">
        <title>De no assembly of potato wild relative species, Solanum commersonii.</title>
        <authorList>
            <person name="Cho K."/>
        </authorList>
    </citation>
    <scope>NUCLEOTIDE SEQUENCE [LARGE SCALE GENOMIC DNA]</scope>
    <source>
        <strain evidence="2">LZ3.2</strain>
        <tissue evidence="2">Leaf</tissue>
    </source>
</reference>
<accession>A0A9J5X4D1</accession>
<organism evidence="2 3">
    <name type="scientific">Solanum commersonii</name>
    <name type="common">Commerson's wild potato</name>
    <name type="synonym">Commerson's nightshade</name>
    <dbReference type="NCBI Taxonomy" id="4109"/>
    <lineage>
        <taxon>Eukaryota</taxon>
        <taxon>Viridiplantae</taxon>
        <taxon>Streptophyta</taxon>
        <taxon>Embryophyta</taxon>
        <taxon>Tracheophyta</taxon>
        <taxon>Spermatophyta</taxon>
        <taxon>Magnoliopsida</taxon>
        <taxon>eudicotyledons</taxon>
        <taxon>Gunneridae</taxon>
        <taxon>Pentapetalae</taxon>
        <taxon>asterids</taxon>
        <taxon>lamiids</taxon>
        <taxon>Solanales</taxon>
        <taxon>Solanaceae</taxon>
        <taxon>Solanoideae</taxon>
        <taxon>Solaneae</taxon>
        <taxon>Solanum</taxon>
    </lineage>
</organism>
<gene>
    <name evidence="2" type="ORF">H5410_052531</name>
</gene>
<keyword evidence="3" id="KW-1185">Reference proteome</keyword>
<dbReference type="AlphaFoldDB" id="A0A9J5X4D1"/>
<dbReference type="Proteomes" id="UP000824120">
    <property type="component" value="Chromosome 10"/>
</dbReference>
<dbReference type="EMBL" id="JACXVP010000010">
    <property type="protein sequence ID" value="KAG5581904.1"/>
    <property type="molecule type" value="Genomic_DNA"/>
</dbReference>
<sequence length="81" mass="9073">MQYPTLSCSSSSHENLSKAANRENSRKLPCRTHIVEASTSNLHVPYSLPFAEFSFFPSPSLLPRKGAEENSNFLLKFKSLV</sequence>
<feature type="region of interest" description="Disordered" evidence="1">
    <location>
        <begin position="1"/>
        <end position="24"/>
    </location>
</feature>
<evidence type="ECO:0000313" key="3">
    <source>
        <dbReference type="Proteomes" id="UP000824120"/>
    </source>
</evidence>
<name>A0A9J5X4D1_SOLCO</name>
<evidence type="ECO:0000256" key="1">
    <source>
        <dbReference type="SAM" id="MobiDB-lite"/>
    </source>
</evidence>
<protein>
    <submittedName>
        <fullName evidence="2">Uncharacterized protein</fullName>
    </submittedName>
</protein>
<evidence type="ECO:0000313" key="2">
    <source>
        <dbReference type="EMBL" id="KAG5581904.1"/>
    </source>
</evidence>
<proteinExistence type="predicted"/>
<comment type="caution">
    <text evidence="2">The sequence shown here is derived from an EMBL/GenBank/DDBJ whole genome shotgun (WGS) entry which is preliminary data.</text>
</comment>